<dbReference type="Pfam" id="PF06863">
    <property type="entry name" value="DUF1254"/>
    <property type="match status" value="1"/>
</dbReference>
<keyword evidence="1" id="KW-0732">Signal</keyword>
<dbReference type="Proteomes" id="UP000316095">
    <property type="component" value="Unassembled WGS sequence"/>
</dbReference>
<gene>
    <name evidence="4" type="ORF">Pan54_16640</name>
</gene>
<protein>
    <recommendedName>
        <fullName evidence="6">DUF1254 domain-containing protein</fullName>
    </recommendedName>
</protein>
<dbReference type="PANTHER" id="PTHR36509">
    <property type="entry name" value="BLL3101 PROTEIN"/>
    <property type="match status" value="1"/>
</dbReference>
<evidence type="ECO:0000313" key="4">
    <source>
        <dbReference type="EMBL" id="TWT60932.1"/>
    </source>
</evidence>
<comment type="caution">
    <text evidence="4">The sequence shown here is derived from an EMBL/GenBank/DDBJ whole genome shotgun (WGS) entry which is preliminary data.</text>
</comment>
<organism evidence="4 5">
    <name type="scientific">Rubinisphaera italica</name>
    <dbReference type="NCBI Taxonomy" id="2527969"/>
    <lineage>
        <taxon>Bacteria</taxon>
        <taxon>Pseudomonadati</taxon>
        <taxon>Planctomycetota</taxon>
        <taxon>Planctomycetia</taxon>
        <taxon>Planctomycetales</taxon>
        <taxon>Planctomycetaceae</taxon>
        <taxon>Rubinisphaera</taxon>
    </lineage>
</organism>
<dbReference type="PANTHER" id="PTHR36509:SF3">
    <property type="entry name" value="SIGNAL PEPTIDE PROTEIN"/>
    <property type="match status" value="1"/>
</dbReference>
<evidence type="ECO:0000259" key="2">
    <source>
        <dbReference type="Pfam" id="PF06742"/>
    </source>
</evidence>
<dbReference type="EMBL" id="SJPG01000001">
    <property type="protein sequence ID" value="TWT60932.1"/>
    <property type="molecule type" value="Genomic_DNA"/>
</dbReference>
<dbReference type="Gene3D" id="2.60.120.600">
    <property type="entry name" value="Domain of unknown function DUF1214, C-terminal domain"/>
    <property type="match status" value="1"/>
</dbReference>
<evidence type="ECO:0000259" key="3">
    <source>
        <dbReference type="Pfam" id="PF06863"/>
    </source>
</evidence>
<dbReference type="InterPro" id="IPR010679">
    <property type="entry name" value="DUF1254"/>
</dbReference>
<dbReference type="RefSeq" id="WP_165441664.1">
    <property type="nucleotide sequence ID" value="NZ_SJPG01000001.1"/>
</dbReference>
<feature type="signal peptide" evidence="1">
    <location>
        <begin position="1"/>
        <end position="22"/>
    </location>
</feature>
<feature type="domain" description="DUF1254" evidence="3">
    <location>
        <begin position="120"/>
        <end position="235"/>
    </location>
</feature>
<accession>A0A5C5XGF6</accession>
<keyword evidence="5" id="KW-1185">Reference proteome</keyword>
<name>A0A5C5XGF6_9PLAN</name>
<dbReference type="InterPro" id="IPR037049">
    <property type="entry name" value="DUF1214_C_sf"/>
</dbReference>
<sequence length="505" mass="56628" precursor="true">MKLSKPIAFLAIVFAFAGVSYAQDANLFKSNEPKQTAIDFVPAPAVIETNFGTLKFEGGAFPDKQSTRKLYDELDLQRATQAYMDFFPAMSLYTIVKSQTRDFGFRTSSDIGVEADFMKPSENYLTGNDITVYAFASIDLKIDGPTVVEIPAGMYGNANDAAFKYLTDFGATGPDKGKGGKYLFLPPGYKDDAPEGYYVFHSPSYRIWAMMRGFGEVGNGDQAVKWFEERLKVYPLSEPNRRGKAVNCSGKGANTLPPEDGSYFKLLNDIIQHEPSELFSKELLGDLATIGIEKGKPFAPDDRMQKIFHKAALQGVAMSRAITYASREPEINYWPERHWEKMFVRNTEFVFRGHNDIDARTLWHYQAICVSPNLLSTTPGVGTAYLTCFRDKQANYLIGDKTYRLRVPANPPVKRFWAVTAYDPTSRSLLNSGGNITIGSMRDPKVNDDGSVDVYFGAELPAGVNKKNWIKTDPEKGFFVVFRFYGPLEGYINKTWKLSDFELID</sequence>
<dbReference type="InterPro" id="IPR010621">
    <property type="entry name" value="DUF1214"/>
</dbReference>
<feature type="domain" description="DUF1214" evidence="2">
    <location>
        <begin position="383"/>
        <end position="488"/>
    </location>
</feature>
<evidence type="ECO:0000256" key="1">
    <source>
        <dbReference type="SAM" id="SignalP"/>
    </source>
</evidence>
<feature type="chain" id="PRO_5022813820" description="DUF1254 domain-containing protein" evidence="1">
    <location>
        <begin position="23"/>
        <end position="505"/>
    </location>
</feature>
<dbReference type="Gene3D" id="1.10.3360.10">
    <property type="entry name" value="VPA0735-like domain"/>
    <property type="match status" value="1"/>
</dbReference>
<reference evidence="4 5" key="1">
    <citation type="submission" date="2019-02" db="EMBL/GenBank/DDBJ databases">
        <title>Deep-cultivation of Planctomycetes and their phenomic and genomic characterization uncovers novel biology.</title>
        <authorList>
            <person name="Wiegand S."/>
            <person name="Jogler M."/>
            <person name="Boedeker C."/>
            <person name="Pinto D."/>
            <person name="Vollmers J."/>
            <person name="Rivas-Marin E."/>
            <person name="Kohn T."/>
            <person name="Peeters S.H."/>
            <person name="Heuer A."/>
            <person name="Rast P."/>
            <person name="Oberbeckmann S."/>
            <person name="Bunk B."/>
            <person name="Jeske O."/>
            <person name="Meyerdierks A."/>
            <person name="Storesund J.E."/>
            <person name="Kallscheuer N."/>
            <person name="Luecker S."/>
            <person name="Lage O.M."/>
            <person name="Pohl T."/>
            <person name="Merkel B.J."/>
            <person name="Hornburger P."/>
            <person name="Mueller R.-W."/>
            <person name="Bruemmer F."/>
            <person name="Labrenz M."/>
            <person name="Spormann A.M."/>
            <person name="Op Den Camp H."/>
            <person name="Overmann J."/>
            <person name="Amann R."/>
            <person name="Jetten M.S.M."/>
            <person name="Mascher T."/>
            <person name="Medema M.H."/>
            <person name="Devos D.P."/>
            <person name="Kaster A.-K."/>
            <person name="Ovreas L."/>
            <person name="Rohde M."/>
            <person name="Galperin M.Y."/>
            <person name="Jogler C."/>
        </authorList>
    </citation>
    <scope>NUCLEOTIDE SEQUENCE [LARGE SCALE GENOMIC DNA]</scope>
    <source>
        <strain evidence="4 5">Pan54</strain>
    </source>
</reference>
<dbReference type="Gene3D" id="2.60.40.1610">
    <property type="entry name" value="Domain of unknown function DUF1254"/>
    <property type="match status" value="1"/>
</dbReference>
<dbReference type="SUPFAM" id="SSF160935">
    <property type="entry name" value="VPA0735-like"/>
    <property type="match status" value="1"/>
</dbReference>
<evidence type="ECO:0000313" key="5">
    <source>
        <dbReference type="Proteomes" id="UP000316095"/>
    </source>
</evidence>
<dbReference type="AlphaFoldDB" id="A0A5C5XGF6"/>
<dbReference type="InterPro" id="IPR037050">
    <property type="entry name" value="DUF1254_sf"/>
</dbReference>
<proteinExistence type="predicted"/>
<evidence type="ECO:0008006" key="6">
    <source>
        <dbReference type="Google" id="ProtNLM"/>
    </source>
</evidence>
<dbReference type="Pfam" id="PF06742">
    <property type="entry name" value="DUF1214"/>
    <property type="match status" value="1"/>
</dbReference>